<dbReference type="InterPro" id="IPR006437">
    <property type="entry name" value="Phage_terminase_lsu"/>
</dbReference>
<dbReference type="InterPro" id="IPR052380">
    <property type="entry name" value="Viral_DNA_packaging_terminase"/>
</dbReference>
<reference evidence="3 4" key="1">
    <citation type="submission" date="2012-05" db="EMBL/GenBank/DDBJ databases">
        <authorList>
            <person name="Weinstock G."/>
            <person name="Sodergren E."/>
            <person name="Lobos E.A."/>
            <person name="Fulton L."/>
            <person name="Fulton R."/>
            <person name="Courtney L."/>
            <person name="Fronick C."/>
            <person name="O'Laughlin M."/>
            <person name="Godfrey J."/>
            <person name="Wilson R.M."/>
            <person name="Miner T."/>
            <person name="Farmer C."/>
            <person name="Delehaunty K."/>
            <person name="Cordes M."/>
            <person name="Minx P."/>
            <person name="Tomlinson C."/>
            <person name="Chen J."/>
            <person name="Wollam A."/>
            <person name="Pepin K.H."/>
            <person name="Bhonagiri V."/>
            <person name="Zhang X."/>
            <person name="Suruliraj S."/>
            <person name="Warren W."/>
            <person name="Mitreva M."/>
            <person name="Mardis E.R."/>
            <person name="Wilson R.K."/>
        </authorList>
    </citation>
    <scope>NUCLEOTIDE SEQUENCE [LARGE SCALE GENOMIC DNA]</scope>
    <source>
        <strain evidence="3 4">F0037</strain>
    </source>
</reference>
<dbReference type="Pfam" id="PF04466">
    <property type="entry name" value="Terminase_3"/>
    <property type="match status" value="1"/>
</dbReference>
<dbReference type="PANTHER" id="PTHR39184">
    <property type="match status" value="1"/>
</dbReference>
<feature type="domain" description="Phage terminase large subunit N-terminal" evidence="1">
    <location>
        <begin position="28"/>
        <end position="240"/>
    </location>
</feature>
<dbReference type="InterPro" id="IPR035413">
    <property type="entry name" value="Terminase_L_C"/>
</dbReference>
<dbReference type="AlphaFoldDB" id="L1NFH5"/>
<sequence length="427" mass="48538">MSSRLGTNEQRTPVHEVYHPLYNNRDKFIVLVTGGRGSGKSFEVARFLERLTFEKNRKILFTRYTLVSASKSIIPEVEDKIERDGTSEYFKVTKDRIINKYTGSELMFMGILASSGNQTAKLKSIQGVSVFVCDEAEEWRSEEDYDKMVLSIRTKGIQNMVIVVMNPASTSHFIYQKYIKDTHRIEYIDGVPVQISTHPNVLHIHTTYLDNLEYLSKEFLQEVEDIKLNNPSKYERVVIGRWADTNEGAIFKNYSTIDAIPSYIGNCSVALDFGYTNDPTAGVLCAVHGNTLYLDEICYATHMGSRDIIKTLRPYSALDVTADSADPRLIDELRAGGLRVTPVRKGAGSIIAGINKMLDMNIVVTSRSKNIIYELDNYCWAKDKDGNYVNEPIDENNHAMDAVRYFVLRFILGWGDTERKRDYTGVF</sequence>
<proteinExistence type="predicted"/>
<dbReference type="Pfam" id="PF17288">
    <property type="entry name" value="Terminase_3C"/>
    <property type="match status" value="1"/>
</dbReference>
<dbReference type="RefSeq" id="WP_005468694.1">
    <property type="nucleotide sequence ID" value="NZ_KB291043.1"/>
</dbReference>
<dbReference type="Proteomes" id="UP000010408">
    <property type="component" value="Unassembled WGS sequence"/>
</dbReference>
<feature type="domain" description="Phage terminase large subunit C-terminal" evidence="2">
    <location>
        <begin position="272"/>
        <end position="407"/>
    </location>
</feature>
<dbReference type="Gene3D" id="3.30.420.280">
    <property type="match status" value="1"/>
</dbReference>
<dbReference type="HOGENOM" id="CLU_035697_3_0_10"/>
<evidence type="ECO:0000259" key="1">
    <source>
        <dbReference type="Pfam" id="PF04466"/>
    </source>
</evidence>
<name>L1NFH5_9PORP</name>
<dbReference type="PATRIC" id="fig|1127696.3.peg.447"/>
<dbReference type="InterPro" id="IPR027417">
    <property type="entry name" value="P-loop_NTPase"/>
</dbReference>
<dbReference type="NCBIfam" id="TIGR01547">
    <property type="entry name" value="phage_term_2"/>
    <property type="match status" value="1"/>
</dbReference>
<dbReference type="SUPFAM" id="SSF52540">
    <property type="entry name" value="P-loop containing nucleoside triphosphate hydrolases"/>
    <property type="match status" value="1"/>
</dbReference>
<evidence type="ECO:0000313" key="4">
    <source>
        <dbReference type="Proteomes" id="UP000010408"/>
    </source>
</evidence>
<dbReference type="STRING" id="1127696.HMPREF9134_00509"/>
<evidence type="ECO:0000313" key="3">
    <source>
        <dbReference type="EMBL" id="EKY02123.1"/>
    </source>
</evidence>
<dbReference type="PANTHER" id="PTHR39184:SF1">
    <property type="entry name" value="PBSX PHAGE TERMINASE LARGE SUBUNIT"/>
    <property type="match status" value="1"/>
</dbReference>
<dbReference type="EMBL" id="AMEQ01000018">
    <property type="protein sequence ID" value="EKY02123.1"/>
    <property type="molecule type" value="Genomic_DNA"/>
</dbReference>
<dbReference type="eggNOG" id="COG1783">
    <property type="taxonomic scope" value="Bacteria"/>
</dbReference>
<gene>
    <name evidence="3" type="ORF">HMPREF9134_00509</name>
</gene>
<comment type="caution">
    <text evidence="3">The sequence shown here is derived from an EMBL/GenBank/DDBJ whole genome shotgun (WGS) entry which is preliminary data.</text>
</comment>
<evidence type="ECO:0000259" key="2">
    <source>
        <dbReference type="Pfam" id="PF17288"/>
    </source>
</evidence>
<protein>
    <submittedName>
        <fullName evidence="3">Phage terminase, large subunit, PBSX family</fullName>
    </submittedName>
</protein>
<accession>L1NFH5</accession>
<organism evidence="3 4">
    <name type="scientific">Porphyromonas catoniae F0037</name>
    <dbReference type="NCBI Taxonomy" id="1127696"/>
    <lineage>
        <taxon>Bacteria</taxon>
        <taxon>Pseudomonadati</taxon>
        <taxon>Bacteroidota</taxon>
        <taxon>Bacteroidia</taxon>
        <taxon>Bacteroidales</taxon>
        <taxon>Porphyromonadaceae</taxon>
        <taxon>Porphyromonas</taxon>
    </lineage>
</organism>
<dbReference type="Gene3D" id="3.40.50.300">
    <property type="entry name" value="P-loop containing nucleotide triphosphate hydrolases"/>
    <property type="match status" value="1"/>
</dbReference>
<dbReference type="InterPro" id="IPR035412">
    <property type="entry name" value="Terminase_L_N"/>
</dbReference>